<feature type="transmembrane region" description="Helical" evidence="6">
    <location>
        <begin position="56"/>
        <end position="77"/>
    </location>
</feature>
<keyword evidence="3 6" id="KW-0812">Transmembrane</keyword>
<evidence type="ECO:0000256" key="6">
    <source>
        <dbReference type="SAM" id="Phobius"/>
    </source>
</evidence>
<evidence type="ECO:0000256" key="5">
    <source>
        <dbReference type="ARBA" id="ARBA00023136"/>
    </source>
</evidence>
<dbReference type="RefSeq" id="WP_305009246.1">
    <property type="nucleotide sequence ID" value="NZ_JAUQSY010000026.1"/>
</dbReference>
<feature type="transmembrane region" description="Helical" evidence="6">
    <location>
        <begin position="172"/>
        <end position="192"/>
    </location>
</feature>
<dbReference type="SUPFAM" id="SSF53649">
    <property type="entry name" value="Alkaline phosphatase-like"/>
    <property type="match status" value="1"/>
</dbReference>
<evidence type="ECO:0000256" key="4">
    <source>
        <dbReference type="ARBA" id="ARBA00022989"/>
    </source>
</evidence>
<reference evidence="8" key="1">
    <citation type="submission" date="2023-07" db="EMBL/GenBank/DDBJ databases">
        <authorList>
            <person name="Kim M.K."/>
        </authorList>
    </citation>
    <scope>NUCLEOTIDE SEQUENCE</scope>
    <source>
        <strain evidence="8">ASUV-10-1</strain>
    </source>
</reference>
<evidence type="ECO:0000256" key="3">
    <source>
        <dbReference type="ARBA" id="ARBA00022692"/>
    </source>
</evidence>
<dbReference type="Proteomes" id="UP001176429">
    <property type="component" value="Unassembled WGS sequence"/>
</dbReference>
<feature type="transmembrane region" description="Helical" evidence="6">
    <location>
        <begin position="135"/>
        <end position="152"/>
    </location>
</feature>
<keyword evidence="4 6" id="KW-1133">Transmembrane helix</keyword>
<evidence type="ECO:0000259" key="7">
    <source>
        <dbReference type="Pfam" id="PF00884"/>
    </source>
</evidence>
<dbReference type="InterPro" id="IPR000917">
    <property type="entry name" value="Sulfatase_N"/>
</dbReference>
<evidence type="ECO:0000256" key="1">
    <source>
        <dbReference type="ARBA" id="ARBA00004651"/>
    </source>
</evidence>
<evidence type="ECO:0000313" key="9">
    <source>
        <dbReference type="Proteomes" id="UP001176429"/>
    </source>
</evidence>
<keyword evidence="2" id="KW-1003">Cell membrane</keyword>
<name>A0ABT9BHP8_9BACT</name>
<keyword evidence="9" id="KW-1185">Reference proteome</keyword>
<proteinExistence type="predicted"/>
<organism evidence="8 9">
    <name type="scientific">Hymenobacter aranciens</name>
    <dbReference type="NCBI Taxonomy" id="3063996"/>
    <lineage>
        <taxon>Bacteria</taxon>
        <taxon>Pseudomonadati</taxon>
        <taxon>Bacteroidota</taxon>
        <taxon>Cytophagia</taxon>
        <taxon>Cytophagales</taxon>
        <taxon>Hymenobacteraceae</taxon>
        <taxon>Hymenobacter</taxon>
    </lineage>
</organism>
<sequence>MFPSPALRLLLRRFSLLLGLYLLLRLGFYASNYNTFQGIGLGPVLLAFWHGFRFDIAALLWLNLLLVLASLLVPVAARRGQQLLRGLYVAFNVPGIVVNVIDWEYFKFIGRRTSSELTTIGDDVLRQAGQMLAHYWYLLLPVLGLAALLWWLCPMPGPQGPDELPRGRRLTQWAIEFAIVAGLVVLGVRGGLQLKPLRPGAAFEQQPAVLGHLALNSTFTLLKTFDLPATERLHYFASEAALRQALQVPTLPQRPAPTSPPANVVVLLLESFGSEYTGVENGGRGGYTPFFDSLATHGGVLFRDNYANGRRSIEALPAVLAGLPSLLEEPFITSTFQTNEVHGLGEILARHGYTTAMYHGATNGTMGFDMFAGLAGMQRYYGLNQYPQGDKSPDYDGHWGIFDEPYLQYFNRQLSATHQPFFATLFTLSAHDPFTVPAQYRGKFPKGTEPIHPTIAYTDMALRRFFAAASQQPWYANTVFILTADHTSQSDQPDYQNTLGHYKTPLLIFRSGQPLPASKGHRITSQTDVPATVLDVLGLRQDQRYLLPFSHSAFDTTSTGRAVFSAGGSYFLVHSDFVTELRTDDSVILYPYRTHFIPAEALAHPNPALVKKYGDELRALLQFYVNGLVDNRLYK</sequence>
<dbReference type="Gene3D" id="3.40.720.10">
    <property type="entry name" value="Alkaline Phosphatase, subunit A"/>
    <property type="match status" value="1"/>
</dbReference>
<gene>
    <name evidence="8" type="ORF">Q5H93_23840</name>
</gene>
<dbReference type="CDD" id="cd16015">
    <property type="entry name" value="LTA_synthase"/>
    <property type="match status" value="1"/>
</dbReference>
<dbReference type="PIRSF" id="PIRSF005091">
    <property type="entry name" value="Mmb_sulf_HI1246"/>
    <property type="match status" value="1"/>
</dbReference>
<feature type="domain" description="Sulfatase N-terminal" evidence="7">
    <location>
        <begin position="263"/>
        <end position="538"/>
    </location>
</feature>
<dbReference type="EMBL" id="JAUQSY010000026">
    <property type="protein sequence ID" value="MDO7877789.1"/>
    <property type="molecule type" value="Genomic_DNA"/>
</dbReference>
<protein>
    <submittedName>
        <fullName evidence="8">LTA synthase family protein</fullName>
    </submittedName>
</protein>
<comment type="caution">
    <text evidence="8">The sequence shown here is derived from an EMBL/GenBank/DDBJ whole genome shotgun (WGS) entry which is preliminary data.</text>
</comment>
<dbReference type="InterPro" id="IPR017850">
    <property type="entry name" value="Alkaline_phosphatase_core_sf"/>
</dbReference>
<evidence type="ECO:0000313" key="8">
    <source>
        <dbReference type="EMBL" id="MDO7877789.1"/>
    </source>
</evidence>
<dbReference type="Pfam" id="PF00884">
    <property type="entry name" value="Sulfatase"/>
    <property type="match status" value="1"/>
</dbReference>
<dbReference type="PANTHER" id="PTHR47371">
    <property type="entry name" value="LIPOTEICHOIC ACID SYNTHASE"/>
    <property type="match status" value="1"/>
</dbReference>
<accession>A0ABT9BHP8</accession>
<dbReference type="InterPro" id="IPR012160">
    <property type="entry name" value="LtaS-like"/>
</dbReference>
<evidence type="ECO:0000256" key="2">
    <source>
        <dbReference type="ARBA" id="ARBA00022475"/>
    </source>
</evidence>
<dbReference type="InterPro" id="IPR050448">
    <property type="entry name" value="OpgB/LTA_synthase_biosynth"/>
</dbReference>
<comment type="subcellular location">
    <subcellularLocation>
        <location evidence="1">Cell membrane</location>
        <topology evidence="1">Multi-pass membrane protein</topology>
    </subcellularLocation>
</comment>
<keyword evidence="5 6" id="KW-0472">Membrane</keyword>
<dbReference type="PANTHER" id="PTHR47371:SF3">
    <property type="entry name" value="PHOSPHOGLYCEROL TRANSFERASE I"/>
    <property type="match status" value="1"/>
</dbReference>